<comment type="caution">
    <text evidence="1">The sequence shown here is derived from an EMBL/GenBank/DDBJ whole genome shotgun (WGS) entry which is preliminary data.</text>
</comment>
<sequence length="93" mass="10145">MSFNRLLRSCQNKGRNPNGHDADTGLHSAVFPFCSGNNGVCIGSNGSPRCRGGILCPEIKWNGVLNDYRGVSITPGGWKRKFLVSAWTIYVIC</sequence>
<reference evidence="1" key="1">
    <citation type="submission" date="2020-08" db="EMBL/GenBank/DDBJ databases">
        <title>Multicomponent nature underlies the extraordinary mechanical properties of spider dragline silk.</title>
        <authorList>
            <person name="Kono N."/>
            <person name="Nakamura H."/>
            <person name="Mori M."/>
            <person name="Yoshida Y."/>
            <person name="Ohtoshi R."/>
            <person name="Malay A.D."/>
            <person name="Moran D.A.P."/>
            <person name="Tomita M."/>
            <person name="Numata K."/>
            <person name="Arakawa K."/>
        </authorList>
    </citation>
    <scope>NUCLEOTIDE SEQUENCE</scope>
</reference>
<name>A0A8X6QEC8_NEPPI</name>
<keyword evidence="2" id="KW-1185">Reference proteome</keyword>
<dbReference type="AlphaFoldDB" id="A0A8X6QEC8"/>
<protein>
    <submittedName>
        <fullName evidence="1">Uncharacterized protein</fullName>
    </submittedName>
</protein>
<gene>
    <name evidence="1" type="ORF">NPIL_67311</name>
</gene>
<accession>A0A8X6QEC8</accession>
<dbReference type="OrthoDB" id="10347758at2759"/>
<evidence type="ECO:0000313" key="2">
    <source>
        <dbReference type="Proteomes" id="UP000887013"/>
    </source>
</evidence>
<dbReference type="EMBL" id="BMAW01028941">
    <property type="protein sequence ID" value="GFU09895.1"/>
    <property type="molecule type" value="Genomic_DNA"/>
</dbReference>
<organism evidence="1 2">
    <name type="scientific">Nephila pilipes</name>
    <name type="common">Giant wood spider</name>
    <name type="synonym">Nephila maculata</name>
    <dbReference type="NCBI Taxonomy" id="299642"/>
    <lineage>
        <taxon>Eukaryota</taxon>
        <taxon>Metazoa</taxon>
        <taxon>Ecdysozoa</taxon>
        <taxon>Arthropoda</taxon>
        <taxon>Chelicerata</taxon>
        <taxon>Arachnida</taxon>
        <taxon>Araneae</taxon>
        <taxon>Araneomorphae</taxon>
        <taxon>Entelegynae</taxon>
        <taxon>Araneoidea</taxon>
        <taxon>Nephilidae</taxon>
        <taxon>Nephila</taxon>
    </lineage>
</organism>
<proteinExistence type="predicted"/>
<dbReference type="Proteomes" id="UP000887013">
    <property type="component" value="Unassembled WGS sequence"/>
</dbReference>
<evidence type="ECO:0000313" key="1">
    <source>
        <dbReference type="EMBL" id="GFU09895.1"/>
    </source>
</evidence>